<protein>
    <submittedName>
        <fullName evidence="1">Uncharacterized protein</fullName>
    </submittedName>
</protein>
<name>A0AB74UMT4_9VIRU</name>
<dbReference type="EMBL" id="PQ287320">
    <property type="protein sequence ID" value="XHV10779.1"/>
    <property type="molecule type" value="Genomic_DNA"/>
</dbReference>
<proteinExistence type="predicted"/>
<sequence length="33" mass="3984">MGLWVLLVRTVDGAWRRKTDRRETTYVGHHPYL</sequence>
<gene>
    <name evidence="1" type="ORF">BL57_307</name>
</gene>
<reference evidence="1" key="1">
    <citation type="submission" date="2024-10" db="EMBL/GenBank/DDBJ databases">
        <title>Genetic diversity among independent isolates of the Dolichocephalovirinae subfamily.</title>
        <authorList>
            <person name="Ely B."/>
            <person name="Thomas Q."/>
            <person name="Mohammadi T."/>
        </authorList>
    </citation>
    <scope>NUCLEOTIDE SEQUENCE</scope>
</reference>
<accession>A0AB74UMT4</accession>
<organism evidence="1">
    <name type="scientific">Caulobacter phage BL57</name>
    <dbReference type="NCBI Taxonomy" id="3348355"/>
    <lineage>
        <taxon>Viruses</taxon>
    </lineage>
</organism>
<evidence type="ECO:0000313" key="1">
    <source>
        <dbReference type="EMBL" id="XHV10779.1"/>
    </source>
</evidence>